<reference evidence="1" key="1">
    <citation type="journal article" date="2020" name="Phytopathology">
        <title>Genome Sequence Resources of Colletotrichum truncatum, C. plurivorum, C. musicola, and C. sojae: Four Species Pathogenic to Soybean (Glycine max).</title>
        <authorList>
            <person name="Rogerio F."/>
            <person name="Boufleur T.R."/>
            <person name="Ciampi-Guillardi M."/>
            <person name="Sukno S.A."/>
            <person name="Thon M.R."/>
            <person name="Massola Junior N.S."/>
            <person name="Baroncelli R."/>
        </authorList>
    </citation>
    <scope>NUCLEOTIDE SEQUENCE</scope>
    <source>
        <strain evidence="1">LFN0074</strain>
    </source>
</reference>
<proteinExistence type="predicted"/>
<organism evidence="1 2">
    <name type="scientific">Colletotrichum musicola</name>
    <dbReference type="NCBI Taxonomy" id="2175873"/>
    <lineage>
        <taxon>Eukaryota</taxon>
        <taxon>Fungi</taxon>
        <taxon>Dikarya</taxon>
        <taxon>Ascomycota</taxon>
        <taxon>Pezizomycotina</taxon>
        <taxon>Sordariomycetes</taxon>
        <taxon>Hypocreomycetidae</taxon>
        <taxon>Glomerellales</taxon>
        <taxon>Glomerellaceae</taxon>
        <taxon>Colletotrichum</taxon>
        <taxon>Colletotrichum orchidearum species complex</taxon>
    </lineage>
</organism>
<name>A0A8H6IT67_9PEZI</name>
<protein>
    <recommendedName>
        <fullName evidence="3">Zn(2)-C6 fungal-type domain-containing protein</fullName>
    </recommendedName>
</protein>
<comment type="caution">
    <text evidence="1">The sequence shown here is derived from an EMBL/GenBank/DDBJ whole genome shotgun (WGS) entry which is preliminary data.</text>
</comment>
<keyword evidence="2" id="KW-1185">Reference proteome</keyword>
<dbReference type="Proteomes" id="UP000639643">
    <property type="component" value="Unassembled WGS sequence"/>
</dbReference>
<evidence type="ECO:0008006" key="3">
    <source>
        <dbReference type="Google" id="ProtNLM"/>
    </source>
</evidence>
<dbReference type="EMBL" id="WIGM01001473">
    <property type="protein sequence ID" value="KAF6796443.1"/>
    <property type="molecule type" value="Genomic_DNA"/>
</dbReference>
<dbReference type="AlphaFoldDB" id="A0A8H6IT67"/>
<evidence type="ECO:0000313" key="1">
    <source>
        <dbReference type="EMBL" id="KAF6796443.1"/>
    </source>
</evidence>
<gene>
    <name evidence="1" type="ORF">CMUS01_15856</name>
</gene>
<evidence type="ECO:0000313" key="2">
    <source>
        <dbReference type="Proteomes" id="UP000639643"/>
    </source>
</evidence>
<accession>A0A8H6IT67</accession>
<dbReference type="OrthoDB" id="4846272at2759"/>
<sequence length="54" mass="6300">MPCTRCFRAKVPCRFGEKSTRCRTCIVAKKSCDGVLEWDEKEEKAGEELLELYR</sequence>